<feature type="compositionally biased region" description="Low complexity" evidence="1">
    <location>
        <begin position="12"/>
        <end position="33"/>
    </location>
</feature>
<dbReference type="PROSITE" id="PS51186">
    <property type="entry name" value="GNAT"/>
    <property type="match status" value="1"/>
</dbReference>
<dbReference type="Proteomes" id="UP001241747">
    <property type="component" value="Unassembled WGS sequence"/>
</dbReference>
<dbReference type="InterPro" id="IPR000182">
    <property type="entry name" value="GNAT_dom"/>
</dbReference>
<dbReference type="Gene3D" id="3.40.630.30">
    <property type="match status" value="1"/>
</dbReference>
<evidence type="ECO:0000259" key="2">
    <source>
        <dbReference type="PROSITE" id="PS51186"/>
    </source>
</evidence>
<evidence type="ECO:0000256" key="1">
    <source>
        <dbReference type="SAM" id="MobiDB-lite"/>
    </source>
</evidence>
<dbReference type="Pfam" id="PF13302">
    <property type="entry name" value="Acetyltransf_3"/>
    <property type="match status" value="1"/>
</dbReference>
<reference evidence="3 4" key="1">
    <citation type="submission" date="2023-07" db="EMBL/GenBank/DDBJ databases">
        <title>Genomic Encyclopedia of Type Strains, Phase IV (KMG-IV): sequencing the most valuable type-strain genomes for metagenomic binning, comparative biology and taxonomic classification.</title>
        <authorList>
            <person name="Goeker M."/>
        </authorList>
    </citation>
    <scope>NUCLEOTIDE SEQUENCE [LARGE SCALE GENOMIC DNA]</scope>
    <source>
        <strain evidence="3 4">DSM 3770</strain>
    </source>
</reference>
<sequence length="246" mass="27520">MTDREPMTDQGPAPHLPLGAPVAGPAARRPAPVTLDGRHVRVVPFDVARHGPDLHALSHGPDHAALWAYLSPEPFADLHAFTRYYAEAAAKADPLLFAIEEADTGRAVGHATYMRVEPTHRVVEVGNILFTPALQARPGGTEAMFLMARHAFETLGFRRYEWKCNALNTPSRRAAERLGFTFEGVFRQHMIVKGRNRDTAWFALLDQDWPRAKAAFEAWLDPGNFDAEGRQRRTLREIRAGLPNRM</sequence>
<name>A0ABU0LGX8_XANAG</name>
<protein>
    <submittedName>
        <fullName evidence="3">RimJ/RimL family protein N-acetyltransferase</fullName>
    </submittedName>
</protein>
<dbReference type="InterPro" id="IPR051908">
    <property type="entry name" value="Ribosomal_N-acetyltransferase"/>
</dbReference>
<dbReference type="RefSeq" id="WP_237346628.1">
    <property type="nucleotide sequence ID" value="NZ_JABWGX010000021.1"/>
</dbReference>
<proteinExistence type="predicted"/>
<accession>A0ABU0LGX8</accession>
<evidence type="ECO:0000313" key="3">
    <source>
        <dbReference type="EMBL" id="MDQ0506397.1"/>
    </source>
</evidence>
<gene>
    <name evidence="3" type="ORF">QOZ94_003206</name>
</gene>
<organism evidence="3 4">
    <name type="scientific">Xanthobacter agilis</name>
    <dbReference type="NCBI Taxonomy" id="47492"/>
    <lineage>
        <taxon>Bacteria</taxon>
        <taxon>Pseudomonadati</taxon>
        <taxon>Pseudomonadota</taxon>
        <taxon>Alphaproteobacteria</taxon>
        <taxon>Hyphomicrobiales</taxon>
        <taxon>Xanthobacteraceae</taxon>
        <taxon>Xanthobacter</taxon>
    </lineage>
</organism>
<evidence type="ECO:0000313" key="4">
    <source>
        <dbReference type="Proteomes" id="UP001241747"/>
    </source>
</evidence>
<feature type="domain" description="N-acetyltransferase" evidence="2">
    <location>
        <begin position="52"/>
        <end position="198"/>
    </location>
</feature>
<dbReference type="PANTHER" id="PTHR43441:SF2">
    <property type="entry name" value="FAMILY ACETYLTRANSFERASE, PUTATIVE (AFU_ORTHOLOGUE AFUA_7G00850)-RELATED"/>
    <property type="match status" value="1"/>
</dbReference>
<dbReference type="PANTHER" id="PTHR43441">
    <property type="entry name" value="RIBOSOMAL-PROTEIN-SERINE ACETYLTRANSFERASE"/>
    <property type="match status" value="1"/>
</dbReference>
<dbReference type="InterPro" id="IPR016181">
    <property type="entry name" value="Acyl_CoA_acyltransferase"/>
</dbReference>
<keyword evidence="4" id="KW-1185">Reference proteome</keyword>
<dbReference type="SUPFAM" id="SSF55729">
    <property type="entry name" value="Acyl-CoA N-acyltransferases (Nat)"/>
    <property type="match status" value="1"/>
</dbReference>
<feature type="region of interest" description="Disordered" evidence="1">
    <location>
        <begin position="1"/>
        <end position="33"/>
    </location>
</feature>
<dbReference type="EMBL" id="JAUSVY010000007">
    <property type="protein sequence ID" value="MDQ0506397.1"/>
    <property type="molecule type" value="Genomic_DNA"/>
</dbReference>
<comment type="caution">
    <text evidence="3">The sequence shown here is derived from an EMBL/GenBank/DDBJ whole genome shotgun (WGS) entry which is preliminary data.</text>
</comment>